<name>A0ABU0YFB9_9PROT</name>
<dbReference type="RefSeq" id="WP_379953789.1">
    <property type="nucleotide sequence ID" value="NZ_JAUYVI010000001.1"/>
</dbReference>
<reference evidence="2" key="1">
    <citation type="submission" date="2023-08" db="EMBL/GenBank/DDBJ databases">
        <title>Rhodospirillaceae gen. nov., a novel taxon isolated from the Yangtze River Yuezi River estuary sludge.</title>
        <authorList>
            <person name="Ruan L."/>
        </authorList>
    </citation>
    <scope>NUCLEOTIDE SEQUENCE [LARGE SCALE GENOMIC DNA]</scope>
    <source>
        <strain evidence="2">R-7</strain>
    </source>
</reference>
<dbReference type="InterPro" id="IPR014598">
    <property type="entry name" value="UCP035865"/>
</dbReference>
<sequence>MAGMLTEADVQRLMASPSGDVRAETAEKLAVAFDVGKLTDKERELAEAIFRVMMKDVEVMVREALARNLKENAGLPKDVALSLAKDVESVALPMLQFSTVLSDADLIEIVRVSGADKQVAIARRAEVSTAVAEALVDHGRAAHVVAALVSNPGAKLNETIINKAIEKHGTDVTVRNTLAHRPDLPVTIAERLVAAVSESLRDYLLTKRELSPDQAADLVMQARERATVALLPPGSKGADVVDLVRQLRDHQRLTPSLILRALCMGDLGFFEASLAVLSNTTIVNARMLIHDEGKLGLQSLYARTNLPTALYPAFRTALDMVRSTEYDGGEKDRERFASKVIERVLTQYEDMDSENLDYLLKKLRQLAA</sequence>
<dbReference type="Pfam" id="PF10098">
    <property type="entry name" value="DUF2336"/>
    <property type="match status" value="1"/>
</dbReference>
<evidence type="ECO:0000313" key="1">
    <source>
        <dbReference type="EMBL" id="MDQ7246404.1"/>
    </source>
</evidence>
<dbReference type="InterPro" id="IPR019285">
    <property type="entry name" value="DUF2336"/>
</dbReference>
<dbReference type="EMBL" id="JAUYVI010000001">
    <property type="protein sequence ID" value="MDQ7246404.1"/>
    <property type="molecule type" value="Genomic_DNA"/>
</dbReference>
<dbReference type="PIRSF" id="PIRSF035865">
    <property type="entry name" value="UCP035865"/>
    <property type="match status" value="1"/>
</dbReference>
<keyword evidence="2" id="KW-1185">Reference proteome</keyword>
<organism evidence="1 2">
    <name type="scientific">Dongia sedimenti</name>
    <dbReference type="NCBI Taxonomy" id="3064282"/>
    <lineage>
        <taxon>Bacteria</taxon>
        <taxon>Pseudomonadati</taxon>
        <taxon>Pseudomonadota</taxon>
        <taxon>Alphaproteobacteria</taxon>
        <taxon>Rhodospirillales</taxon>
        <taxon>Dongiaceae</taxon>
        <taxon>Dongia</taxon>
    </lineage>
</organism>
<protein>
    <submittedName>
        <fullName evidence="1">DUF2336 domain-containing protein</fullName>
    </submittedName>
</protein>
<dbReference type="Proteomes" id="UP001230156">
    <property type="component" value="Unassembled WGS sequence"/>
</dbReference>
<gene>
    <name evidence="1" type="ORF">Q8A70_01940</name>
</gene>
<evidence type="ECO:0000313" key="2">
    <source>
        <dbReference type="Proteomes" id="UP001230156"/>
    </source>
</evidence>
<accession>A0ABU0YFB9</accession>
<comment type="caution">
    <text evidence="1">The sequence shown here is derived from an EMBL/GenBank/DDBJ whole genome shotgun (WGS) entry which is preliminary data.</text>
</comment>
<proteinExistence type="predicted"/>